<dbReference type="Proteomes" id="UP000199448">
    <property type="component" value="Unassembled WGS sequence"/>
</dbReference>
<evidence type="ECO:0000256" key="1">
    <source>
        <dbReference type="SAM" id="MobiDB-lite"/>
    </source>
</evidence>
<dbReference type="RefSeq" id="WP_093113615.1">
    <property type="nucleotide sequence ID" value="NZ_FNGG01000005.1"/>
</dbReference>
<organism evidence="3 4">
    <name type="scientific">Salinimicrobium catena</name>
    <dbReference type="NCBI Taxonomy" id="390640"/>
    <lineage>
        <taxon>Bacteria</taxon>
        <taxon>Pseudomonadati</taxon>
        <taxon>Bacteroidota</taxon>
        <taxon>Flavobacteriia</taxon>
        <taxon>Flavobacteriales</taxon>
        <taxon>Flavobacteriaceae</taxon>
        <taxon>Salinimicrobium</taxon>
    </lineage>
</organism>
<accession>A0A1H5NT24</accession>
<dbReference type="EMBL" id="FNUG01000005">
    <property type="protein sequence ID" value="SEF04001.1"/>
    <property type="molecule type" value="Genomic_DNA"/>
</dbReference>
<name>A0A1H5NT24_9FLAO</name>
<evidence type="ECO:0000256" key="2">
    <source>
        <dbReference type="SAM" id="Phobius"/>
    </source>
</evidence>
<sequence>MKLEDPSNPEKSDPPFPTEENAASSGDKNKKSFLEGLKKVGFSVWIAVMVIGGILAFLTSLLLL</sequence>
<protein>
    <submittedName>
        <fullName evidence="3">Uncharacterized protein</fullName>
    </submittedName>
</protein>
<keyword evidence="2" id="KW-0472">Membrane</keyword>
<evidence type="ECO:0000313" key="3">
    <source>
        <dbReference type="EMBL" id="SEF04001.1"/>
    </source>
</evidence>
<reference evidence="3 4" key="1">
    <citation type="submission" date="2016-10" db="EMBL/GenBank/DDBJ databases">
        <authorList>
            <person name="de Groot N.N."/>
        </authorList>
    </citation>
    <scope>NUCLEOTIDE SEQUENCE [LARGE SCALE GENOMIC DNA]</scope>
    <source>
        <strain evidence="3 4">DSM 23553</strain>
    </source>
</reference>
<feature type="transmembrane region" description="Helical" evidence="2">
    <location>
        <begin position="42"/>
        <end position="63"/>
    </location>
</feature>
<dbReference type="AlphaFoldDB" id="A0A1H5NT24"/>
<keyword evidence="2" id="KW-1133">Transmembrane helix</keyword>
<feature type="compositionally biased region" description="Basic and acidic residues" evidence="1">
    <location>
        <begin position="1"/>
        <end position="13"/>
    </location>
</feature>
<dbReference type="STRING" id="390640.SAMN04488034_10595"/>
<gene>
    <name evidence="3" type="ORF">SAMN04488034_10595</name>
</gene>
<keyword evidence="4" id="KW-1185">Reference proteome</keyword>
<proteinExistence type="predicted"/>
<dbReference type="OrthoDB" id="1454221at2"/>
<feature type="region of interest" description="Disordered" evidence="1">
    <location>
        <begin position="1"/>
        <end position="29"/>
    </location>
</feature>
<evidence type="ECO:0000313" key="4">
    <source>
        <dbReference type="Proteomes" id="UP000199448"/>
    </source>
</evidence>
<keyword evidence="2" id="KW-0812">Transmembrane</keyword>